<protein>
    <submittedName>
        <fullName evidence="4">Glycosyltransferase</fullName>
    </submittedName>
</protein>
<accession>A0ABR9TS00</accession>
<gene>
    <name evidence="4" type="ORF">C4F50_23010</name>
</gene>
<dbReference type="Pfam" id="PF13439">
    <property type="entry name" value="Glyco_transf_4"/>
    <property type="match status" value="1"/>
</dbReference>
<sequence>MRIVQIIDSLEIGGAERMAVNYANALSEKIEFSGLISTRREGVLLEQIRQEVSYLFLNRTKSFDINAVFRLRKFIKKNKVEVIHAHSSSFFIAVLVKLTLFKIKIVWHDHYGSRIKQSKKQNRVLVYFSIFFASIFSVNRQLAAWSLENLRCKNVVFIPNFILKKDQNQNQNTYLKGTEGRRIVFLANLKEPKNHISILKAFTALKLYENDWSLHLIGKDYLDLYSSSLKEFIKLHNLESHVFLYGSKSDINFILQQASIGVLASIFEGFPVTLIEYGCAGLPVLSTNAGYCSEIIKNEETGLLFDPLNEQEIILQMQKIINNNELRNKFANHLKQVVENIYNEDKIIETILLEYSKIIK</sequence>
<dbReference type="CDD" id="cd03811">
    <property type="entry name" value="GT4_GT28_WabH-like"/>
    <property type="match status" value="1"/>
</dbReference>
<keyword evidence="5" id="KW-1185">Reference proteome</keyword>
<dbReference type="SUPFAM" id="SSF53756">
    <property type="entry name" value="UDP-Glycosyltransferase/glycogen phosphorylase"/>
    <property type="match status" value="1"/>
</dbReference>
<dbReference type="RefSeq" id="WP_194140926.1">
    <property type="nucleotide sequence ID" value="NZ_PRDM01000006.1"/>
</dbReference>
<dbReference type="Pfam" id="PF00534">
    <property type="entry name" value="Glycos_transf_1"/>
    <property type="match status" value="1"/>
</dbReference>
<feature type="transmembrane region" description="Helical" evidence="1">
    <location>
        <begin position="124"/>
        <end position="147"/>
    </location>
</feature>
<evidence type="ECO:0000259" key="3">
    <source>
        <dbReference type="Pfam" id="PF13439"/>
    </source>
</evidence>
<evidence type="ECO:0000313" key="4">
    <source>
        <dbReference type="EMBL" id="MBE8727797.1"/>
    </source>
</evidence>
<dbReference type="Proteomes" id="UP000640614">
    <property type="component" value="Unassembled WGS sequence"/>
</dbReference>
<organism evidence="4 5">
    <name type="scientific">Flavobacterium hungaricum</name>
    <dbReference type="NCBI Taxonomy" id="2082725"/>
    <lineage>
        <taxon>Bacteria</taxon>
        <taxon>Pseudomonadati</taxon>
        <taxon>Bacteroidota</taxon>
        <taxon>Flavobacteriia</taxon>
        <taxon>Flavobacteriales</taxon>
        <taxon>Flavobacteriaceae</taxon>
        <taxon>Flavobacterium</taxon>
    </lineage>
</organism>
<proteinExistence type="predicted"/>
<dbReference type="InterPro" id="IPR001296">
    <property type="entry name" value="Glyco_trans_1"/>
</dbReference>
<name>A0ABR9TS00_9FLAO</name>
<feature type="domain" description="Glycosyl transferase family 1" evidence="2">
    <location>
        <begin position="168"/>
        <end position="333"/>
    </location>
</feature>
<feature type="domain" description="Glycosyltransferase subfamily 4-like N-terminal" evidence="3">
    <location>
        <begin position="12"/>
        <end position="162"/>
    </location>
</feature>
<dbReference type="InterPro" id="IPR028098">
    <property type="entry name" value="Glyco_trans_4-like_N"/>
</dbReference>
<evidence type="ECO:0000313" key="5">
    <source>
        <dbReference type="Proteomes" id="UP000640614"/>
    </source>
</evidence>
<evidence type="ECO:0000256" key="1">
    <source>
        <dbReference type="SAM" id="Phobius"/>
    </source>
</evidence>
<keyword evidence="1" id="KW-0812">Transmembrane</keyword>
<keyword evidence="1" id="KW-1133">Transmembrane helix</keyword>
<dbReference type="PANTHER" id="PTHR12526">
    <property type="entry name" value="GLYCOSYLTRANSFERASE"/>
    <property type="match status" value="1"/>
</dbReference>
<comment type="caution">
    <text evidence="4">The sequence shown here is derived from an EMBL/GenBank/DDBJ whole genome shotgun (WGS) entry which is preliminary data.</text>
</comment>
<dbReference type="EMBL" id="PRDM01000006">
    <property type="protein sequence ID" value="MBE8727797.1"/>
    <property type="molecule type" value="Genomic_DNA"/>
</dbReference>
<dbReference type="Gene3D" id="3.40.50.2000">
    <property type="entry name" value="Glycogen Phosphorylase B"/>
    <property type="match status" value="2"/>
</dbReference>
<reference evidence="4 5" key="1">
    <citation type="submission" date="2018-07" db="EMBL/GenBank/DDBJ databases">
        <title>Genome assembly of strain KB82.</title>
        <authorList>
            <person name="Kukolya J."/>
            <person name="Horvath B."/>
            <person name="Nagy I."/>
            <person name="Toth A."/>
        </authorList>
    </citation>
    <scope>NUCLEOTIDE SEQUENCE [LARGE SCALE GENOMIC DNA]</scope>
    <source>
        <strain evidence="4 5">Kb82</strain>
    </source>
</reference>
<keyword evidence="1" id="KW-0472">Membrane</keyword>
<dbReference type="PANTHER" id="PTHR12526:SF630">
    <property type="entry name" value="GLYCOSYLTRANSFERASE"/>
    <property type="match status" value="1"/>
</dbReference>
<evidence type="ECO:0000259" key="2">
    <source>
        <dbReference type="Pfam" id="PF00534"/>
    </source>
</evidence>